<feature type="compositionally biased region" description="Low complexity" evidence="7">
    <location>
        <begin position="211"/>
        <end position="225"/>
    </location>
</feature>
<keyword evidence="3" id="KW-0238">DNA-binding</keyword>
<proteinExistence type="predicted"/>
<sequence length="416" mass="45782">MTYEQEDQDFIAELLGPGGFYGLTDLAQSHIDSQDSAPPLDAMSYSRARPHVYGHLPDSTRDYDEETSKNHNDYRSAMANASAHENATLIDEFLAPNATVGAQLNRGSIAGVAPGELSNDVQETGLFQDAGNDEFANLTDEFASSLGSSIYRNDLASPSSSFGYHPQQLESLDTSHLQQYLSTSLRSPSNSFRSGNYLSSSLRGQLNPRQSSVSSVGGGTPVDSVLAGSNGLTQEEKLRRRREFHNAVERRRRELIKQKIKELGKLIPPSLLNFDDQGREVKANKGVILTRSLDYLDYLMQVLEVQDRKKKQLLKKIQDLEALKKSTSAKRVAAVSGARSDPRVKIEASNSPEQIIDTRIIPFTGESSATPSTVHDDLQQFLSGDLIEAEDNAKLMFGDTSRTVGTAADYLLDFER</sequence>
<dbReference type="InterPro" id="IPR036638">
    <property type="entry name" value="HLH_DNA-bd_sf"/>
</dbReference>
<comment type="subcellular location">
    <subcellularLocation>
        <location evidence="1">Nucleus</location>
    </subcellularLocation>
</comment>
<evidence type="ECO:0000313" key="10">
    <source>
        <dbReference type="Proteomes" id="UP000191024"/>
    </source>
</evidence>
<dbReference type="GO" id="GO:0005634">
    <property type="term" value="C:nucleus"/>
    <property type="evidence" value="ECO:0007669"/>
    <property type="project" value="UniProtKB-SubCell"/>
</dbReference>
<dbReference type="SMART" id="SM00353">
    <property type="entry name" value="HLH"/>
    <property type="match status" value="1"/>
</dbReference>
<dbReference type="CDD" id="cd11387">
    <property type="entry name" value="bHLHzip_USF_MITF"/>
    <property type="match status" value="1"/>
</dbReference>
<dbReference type="GO" id="GO:0000981">
    <property type="term" value="F:DNA-binding transcription factor activity, RNA polymerase II-specific"/>
    <property type="evidence" value="ECO:0007669"/>
    <property type="project" value="TreeGrafter"/>
</dbReference>
<dbReference type="OrthoDB" id="690068at2759"/>
<dbReference type="GO" id="GO:0046983">
    <property type="term" value="F:protein dimerization activity"/>
    <property type="evidence" value="ECO:0007669"/>
    <property type="project" value="InterPro"/>
</dbReference>
<accession>A0A1G4IQV8</accession>
<dbReference type="Gene3D" id="4.10.280.10">
    <property type="entry name" value="Helix-loop-helix DNA-binding domain"/>
    <property type="match status" value="1"/>
</dbReference>
<organism evidence="9 10">
    <name type="scientific">Lachancea mirantina</name>
    <dbReference type="NCBI Taxonomy" id="1230905"/>
    <lineage>
        <taxon>Eukaryota</taxon>
        <taxon>Fungi</taxon>
        <taxon>Dikarya</taxon>
        <taxon>Ascomycota</taxon>
        <taxon>Saccharomycotina</taxon>
        <taxon>Saccharomycetes</taxon>
        <taxon>Saccharomycetales</taxon>
        <taxon>Saccharomycetaceae</taxon>
        <taxon>Lachancea</taxon>
    </lineage>
</organism>
<dbReference type="Pfam" id="PF00010">
    <property type="entry name" value="HLH"/>
    <property type="match status" value="1"/>
</dbReference>
<dbReference type="PROSITE" id="PS50888">
    <property type="entry name" value="BHLH"/>
    <property type="match status" value="1"/>
</dbReference>
<evidence type="ECO:0000256" key="3">
    <source>
        <dbReference type="ARBA" id="ARBA00023125"/>
    </source>
</evidence>
<feature type="compositionally biased region" description="Polar residues" evidence="7">
    <location>
        <begin position="185"/>
        <end position="210"/>
    </location>
</feature>
<evidence type="ECO:0000259" key="8">
    <source>
        <dbReference type="PROSITE" id="PS50888"/>
    </source>
</evidence>
<dbReference type="GO" id="GO:0000978">
    <property type="term" value="F:RNA polymerase II cis-regulatory region sequence-specific DNA binding"/>
    <property type="evidence" value="ECO:0007669"/>
    <property type="project" value="TreeGrafter"/>
</dbReference>
<gene>
    <name evidence="9" type="ORF">LAMI_0A07316G</name>
</gene>
<evidence type="ECO:0000313" key="9">
    <source>
        <dbReference type="EMBL" id="SCU79098.1"/>
    </source>
</evidence>
<evidence type="ECO:0000256" key="6">
    <source>
        <dbReference type="SAM" id="Coils"/>
    </source>
</evidence>
<dbReference type="PANTHER" id="PTHR45776:SF2">
    <property type="entry name" value="MIP04163P"/>
    <property type="match status" value="1"/>
</dbReference>
<dbReference type="Proteomes" id="UP000191024">
    <property type="component" value="Chromosome A"/>
</dbReference>
<evidence type="ECO:0000256" key="4">
    <source>
        <dbReference type="ARBA" id="ARBA00023163"/>
    </source>
</evidence>
<dbReference type="PANTHER" id="PTHR45776">
    <property type="entry name" value="MIP04163P"/>
    <property type="match status" value="1"/>
</dbReference>
<feature type="domain" description="BHLH" evidence="8">
    <location>
        <begin position="240"/>
        <end position="299"/>
    </location>
</feature>
<dbReference type="FunFam" id="4.10.280.10:FF:000105">
    <property type="entry name" value="Rtg3p"/>
    <property type="match status" value="1"/>
</dbReference>
<keyword evidence="2" id="KW-0805">Transcription regulation</keyword>
<protein>
    <submittedName>
        <fullName evidence="9">LAMI_0A07316g1_1</fullName>
    </submittedName>
</protein>
<evidence type="ECO:0000256" key="2">
    <source>
        <dbReference type="ARBA" id="ARBA00023015"/>
    </source>
</evidence>
<evidence type="ECO:0000256" key="1">
    <source>
        <dbReference type="ARBA" id="ARBA00004123"/>
    </source>
</evidence>
<dbReference type="EMBL" id="LT598462">
    <property type="protein sequence ID" value="SCU79098.1"/>
    <property type="molecule type" value="Genomic_DNA"/>
</dbReference>
<dbReference type="STRING" id="1230905.A0A1G4IQV8"/>
<dbReference type="AlphaFoldDB" id="A0A1G4IQV8"/>
<feature type="region of interest" description="Disordered" evidence="7">
    <location>
        <begin position="185"/>
        <end position="231"/>
    </location>
</feature>
<keyword evidence="6" id="KW-0175">Coiled coil</keyword>
<evidence type="ECO:0000256" key="5">
    <source>
        <dbReference type="ARBA" id="ARBA00023242"/>
    </source>
</evidence>
<reference evidence="9 10" key="1">
    <citation type="submission" date="2016-03" db="EMBL/GenBank/DDBJ databases">
        <authorList>
            <person name="Devillers H."/>
        </authorList>
    </citation>
    <scope>NUCLEOTIDE SEQUENCE [LARGE SCALE GENOMIC DNA]</scope>
    <source>
        <strain evidence="9">CBS 11717</strain>
    </source>
</reference>
<name>A0A1G4IQV8_9SACH</name>
<dbReference type="SUPFAM" id="SSF47459">
    <property type="entry name" value="HLH, helix-loop-helix DNA-binding domain"/>
    <property type="match status" value="1"/>
</dbReference>
<keyword evidence="4" id="KW-0804">Transcription</keyword>
<keyword evidence="10" id="KW-1185">Reference proteome</keyword>
<keyword evidence="5" id="KW-0539">Nucleus</keyword>
<dbReference type="InterPro" id="IPR011598">
    <property type="entry name" value="bHLH_dom"/>
</dbReference>
<evidence type="ECO:0000256" key="7">
    <source>
        <dbReference type="SAM" id="MobiDB-lite"/>
    </source>
</evidence>
<feature type="coiled-coil region" evidence="6">
    <location>
        <begin position="303"/>
        <end position="330"/>
    </location>
</feature>